<feature type="binding site" evidence="10">
    <location>
        <position position="146"/>
    </location>
    <ligand>
        <name>Mg(2+)</name>
        <dbReference type="ChEBI" id="CHEBI:18420"/>
    </ligand>
</feature>
<feature type="binding site" evidence="10">
    <location>
        <position position="286"/>
    </location>
    <ligand>
        <name>thiamine diphosphate</name>
        <dbReference type="ChEBI" id="CHEBI:58937"/>
    </ligand>
</feature>
<evidence type="ECO:0000256" key="4">
    <source>
        <dbReference type="ARBA" id="ARBA00022679"/>
    </source>
</evidence>
<evidence type="ECO:0000256" key="8">
    <source>
        <dbReference type="ARBA" id="ARBA00023052"/>
    </source>
</evidence>
<dbReference type="InterPro" id="IPR033248">
    <property type="entry name" value="Transketolase_C"/>
</dbReference>
<dbReference type="EC" id="2.2.1.7" evidence="10"/>
<dbReference type="InterPro" id="IPR005477">
    <property type="entry name" value="Dxylulose-5-P_synthase"/>
</dbReference>
<feature type="binding site" evidence="10">
    <location>
        <begin position="147"/>
        <end position="148"/>
    </location>
    <ligand>
        <name>thiamine diphosphate</name>
        <dbReference type="ChEBI" id="CHEBI:58937"/>
    </ligand>
</feature>
<comment type="function">
    <text evidence="10">Catalyzes the acyloin condensation reaction between C atoms 2 and 3 of pyruvate and glyceraldehyde 3-phosphate to yield 1-deoxy-D-xylulose-5-phosphate (DXP).</text>
</comment>
<feature type="binding site" evidence="10">
    <location>
        <begin position="115"/>
        <end position="117"/>
    </location>
    <ligand>
        <name>thiamine diphosphate</name>
        <dbReference type="ChEBI" id="CHEBI:58937"/>
    </ligand>
</feature>
<gene>
    <name evidence="10" type="primary">dxs</name>
    <name evidence="12" type="ORF">SAMN02983006_00348</name>
</gene>
<accession>A0A1I4FCD9</accession>
<dbReference type="SUPFAM" id="SSF52922">
    <property type="entry name" value="TK C-terminal domain-like"/>
    <property type="match status" value="1"/>
</dbReference>
<evidence type="ECO:0000256" key="2">
    <source>
        <dbReference type="ARBA" id="ARBA00011081"/>
    </source>
</evidence>
<keyword evidence="5 10" id="KW-0479">Metal-binding</keyword>
<evidence type="ECO:0000256" key="6">
    <source>
        <dbReference type="ARBA" id="ARBA00022842"/>
    </source>
</evidence>
<comment type="similarity">
    <text evidence="2 10">Belongs to the transketolase family. DXPS subfamily.</text>
</comment>
<sequence>MSDYLAGINTVADLKRLKSYQLKKLAEEIREFLLENISVTGGHLASNLGTVELTIALHHYLNSPVDKIIWDVGHQAYTHKILTGRKDCFTKLRQKNGLSGYPKCSESPHDIMGAGHSSTSISAAVGLAMARDTLQQQGDIYAVIGDGALTGGMAFEALNHAGHIKANINVILNDNEMSIADNVGAVSNYLASLRNDPTLNKVKSDIEFLINKIPRIGGTVSGAVDRVKNALKYTFIQGILFEEFGFKYLGPIDGHNIVELTHYFQQAEAIKGPVLLHVITKKGKGYLPAEQNPDKFHGVGPFNLSDGSLKKQKSNKSYSTVFGETLARIAKEDPKIVGITAAMPGGTGMSIFAAQFPDRYYDVGIAEQHAVTMSTGLAKGGLKPVCALYSTFAQRAYDQIIHDAAIQNVDLTLAIDRAGIVGNDGETHQGLFDFSFLRPVPNLVMMAPRDAEQLQQMLYTAINYAGPAVLRYPRGVINGQYQPEELAEIKIATAEELLSLEDTDLNIIAIGSTVYPAQRAAAVLQQHGFKIGLLDARFVKPLAEEDILKTIKTSKKLLILEEQMLAGGFSSAILELAADQQLPLPDHSRLGIPDQFVQQGSMAEMKAEFELDAKGIFKNALALLGKVEEVEKLWQPGQD</sequence>
<evidence type="ECO:0000256" key="9">
    <source>
        <dbReference type="ARBA" id="ARBA00023229"/>
    </source>
</evidence>
<dbReference type="CDD" id="cd07033">
    <property type="entry name" value="TPP_PYR_DXS_TK_like"/>
    <property type="match status" value="1"/>
</dbReference>
<dbReference type="EMBL" id="FOTI01000002">
    <property type="protein sequence ID" value="SFL15662.1"/>
    <property type="molecule type" value="Genomic_DNA"/>
</dbReference>
<dbReference type="HAMAP" id="MF_00315">
    <property type="entry name" value="DXP_synth"/>
    <property type="match status" value="1"/>
</dbReference>
<dbReference type="FunFam" id="3.40.50.970:FF:000005">
    <property type="entry name" value="1-deoxy-D-xylulose-5-phosphate synthase"/>
    <property type="match status" value="1"/>
</dbReference>
<dbReference type="GO" id="GO:0016114">
    <property type="term" value="P:terpenoid biosynthetic process"/>
    <property type="evidence" value="ECO:0007669"/>
    <property type="project" value="UniProtKB-UniRule"/>
</dbReference>
<evidence type="ECO:0000313" key="13">
    <source>
        <dbReference type="Proteomes" id="UP000199006"/>
    </source>
</evidence>
<dbReference type="Gene3D" id="3.40.50.970">
    <property type="match status" value="2"/>
</dbReference>
<dbReference type="GO" id="GO:0019288">
    <property type="term" value="P:isopentenyl diphosphate biosynthetic process, methylerythritol 4-phosphate pathway"/>
    <property type="evidence" value="ECO:0007669"/>
    <property type="project" value="TreeGrafter"/>
</dbReference>
<evidence type="ECO:0000313" key="12">
    <source>
        <dbReference type="EMBL" id="SFL15662.1"/>
    </source>
</evidence>
<dbReference type="SMART" id="SM00861">
    <property type="entry name" value="Transket_pyr"/>
    <property type="match status" value="1"/>
</dbReference>
<keyword evidence="13" id="KW-1185">Reference proteome</keyword>
<dbReference type="GO" id="GO:0000287">
    <property type="term" value="F:magnesium ion binding"/>
    <property type="evidence" value="ECO:0007669"/>
    <property type="project" value="UniProtKB-UniRule"/>
</dbReference>
<dbReference type="GO" id="GO:0030976">
    <property type="term" value="F:thiamine pyrophosphate binding"/>
    <property type="evidence" value="ECO:0007669"/>
    <property type="project" value="UniProtKB-UniRule"/>
</dbReference>
<dbReference type="PROSITE" id="PS00802">
    <property type="entry name" value="TRANSKETOLASE_2"/>
    <property type="match status" value="1"/>
</dbReference>
<keyword evidence="6 10" id="KW-0460">Magnesium</keyword>
<keyword evidence="8 10" id="KW-0786">Thiamine pyrophosphate</keyword>
<evidence type="ECO:0000256" key="5">
    <source>
        <dbReference type="ARBA" id="ARBA00022723"/>
    </source>
</evidence>
<dbReference type="GO" id="GO:0009228">
    <property type="term" value="P:thiamine biosynthetic process"/>
    <property type="evidence" value="ECO:0007669"/>
    <property type="project" value="UniProtKB-UniRule"/>
</dbReference>
<reference evidence="12 13" key="1">
    <citation type="submission" date="2016-10" db="EMBL/GenBank/DDBJ databases">
        <authorList>
            <person name="de Groot N.N."/>
        </authorList>
    </citation>
    <scope>NUCLEOTIDE SEQUENCE [LARGE SCALE GENOMIC DNA]</scope>
    <source>
        <strain evidence="12 13">ATCC 51327</strain>
    </source>
</reference>
<keyword evidence="4 10" id="KW-0808">Transferase</keyword>
<feature type="binding site" evidence="10">
    <location>
        <position position="367"/>
    </location>
    <ligand>
        <name>thiamine diphosphate</name>
        <dbReference type="ChEBI" id="CHEBI:58937"/>
    </ligand>
</feature>
<dbReference type="InterPro" id="IPR020826">
    <property type="entry name" value="Transketolase_BS"/>
</dbReference>
<evidence type="ECO:0000256" key="3">
    <source>
        <dbReference type="ARBA" id="ARBA00011738"/>
    </source>
</evidence>
<evidence type="ECO:0000256" key="10">
    <source>
        <dbReference type="HAMAP-Rule" id="MF_00315"/>
    </source>
</evidence>
<evidence type="ECO:0000256" key="7">
    <source>
        <dbReference type="ARBA" id="ARBA00022977"/>
    </source>
</evidence>
<feature type="domain" description="Transketolase-like pyrimidine-binding" evidence="11">
    <location>
        <begin position="316"/>
        <end position="480"/>
    </location>
</feature>
<feature type="binding site" evidence="10">
    <location>
        <position position="175"/>
    </location>
    <ligand>
        <name>thiamine diphosphate</name>
        <dbReference type="ChEBI" id="CHEBI:58937"/>
    </ligand>
</feature>
<dbReference type="UniPathway" id="UPA00064">
    <property type="reaction ID" value="UER00091"/>
</dbReference>
<name>A0A1I4FCD9_9FIRM</name>
<proteinExistence type="inferred from homology"/>
<comment type="catalytic activity">
    <reaction evidence="10">
        <text>D-glyceraldehyde 3-phosphate + pyruvate + H(+) = 1-deoxy-D-xylulose 5-phosphate + CO2</text>
        <dbReference type="Rhea" id="RHEA:12605"/>
        <dbReference type="ChEBI" id="CHEBI:15361"/>
        <dbReference type="ChEBI" id="CHEBI:15378"/>
        <dbReference type="ChEBI" id="CHEBI:16526"/>
        <dbReference type="ChEBI" id="CHEBI:57792"/>
        <dbReference type="ChEBI" id="CHEBI:59776"/>
        <dbReference type="EC" id="2.2.1.7"/>
    </reaction>
</comment>
<dbReference type="Proteomes" id="UP000199006">
    <property type="component" value="Unassembled WGS sequence"/>
</dbReference>
<dbReference type="Pfam" id="PF13292">
    <property type="entry name" value="DXP_synthase_N"/>
    <property type="match status" value="1"/>
</dbReference>
<feature type="binding site" evidence="10">
    <location>
        <position position="175"/>
    </location>
    <ligand>
        <name>Mg(2+)</name>
        <dbReference type="ChEBI" id="CHEBI:18420"/>
    </ligand>
</feature>
<keyword evidence="9 10" id="KW-0414">Isoprene biosynthesis</keyword>
<comment type="cofactor">
    <cofactor evidence="10">
        <name>thiamine diphosphate</name>
        <dbReference type="ChEBI" id="CHEBI:58937"/>
    </cofactor>
    <text evidence="10">Binds 1 thiamine pyrophosphate per subunit.</text>
</comment>
<keyword evidence="7 10" id="KW-0784">Thiamine biosynthesis</keyword>
<dbReference type="PANTHER" id="PTHR43322:SF5">
    <property type="entry name" value="1-DEOXY-D-XYLULOSE-5-PHOSPHATE SYNTHASE, CHLOROPLASTIC"/>
    <property type="match status" value="1"/>
</dbReference>
<dbReference type="CDD" id="cd02007">
    <property type="entry name" value="TPP_DXS"/>
    <property type="match status" value="1"/>
</dbReference>
<organism evidence="12 13">
    <name type="scientific">Halanaerobium salsuginis</name>
    <dbReference type="NCBI Taxonomy" id="29563"/>
    <lineage>
        <taxon>Bacteria</taxon>
        <taxon>Bacillati</taxon>
        <taxon>Bacillota</taxon>
        <taxon>Clostridia</taxon>
        <taxon>Halanaerobiales</taxon>
        <taxon>Halanaerobiaceae</taxon>
        <taxon>Halanaerobium</taxon>
    </lineage>
</organism>
<protein>
    <recommendedName>
        <fullName evidence="10">1-deoxy-D-xylulose-5-phosphate synthase</fullName>
        <ecNumber evidence="10">2.2.1.7</ecNumber>
    </recommendedName>
    <alternativeName>
        <fullName evidence="10">1-deoxyxylulose-5-phosphate synthase</fullName>
        <shortName evidence="10">DXP synthase</shortName>
        <shortName evidence="10">DXPS</shortName>
    </alternativeName>
</protein>
<dbReference type="InterPro" id="IPR009014">
    <property type="entry name" value="Transketo_C/PFOR_II"/>
</dbReference>
<dbReference type="Pfam" id="PF02780">
    <property type="entry name" value="Transketolase_C"/>
    <property type="match status" value="1"/>
</dbReference>
<feature type="binding site" evidence="10">
    <location>
        <position position="74"/>
    </location>
    <ligand>
        <name>thiamine diphosphate</name>
        <dbReference type="ChEBI" id="CHEBI:58937"/>
    </ligand>
</feature>
<dbReference type="OrthoDB" id="9803371at2"/>
<dbReference type="GO" id="GO:0008661">
    <property type="term" value="F:1-deoxy-D-xylulose-5-phosphate synthase activity"/>
    <property type="evidence" value="ECO:0007669"/>
    <property type="project" value="UniProtKB-UniRule"/>
</dbReference>
<dbReference type="STRING" id="29563.SAMN02983006_00348"/>
<evidence type="ECO:0000256" key="1">
    <source>
        <dbReference type="ARBA" id="ARBA00004980"/>
    </source>
</evidence>
<dbReference type="SUPFAM" id="SSF52518">
    <property type="entry name" value="Thiamin diphosphate-binding fold (THDP-binding)"/>
    <property type="match status" value="2"/>
</dbReference>
<dbReference type="Gene3D" id="3.40.50.920">
    <property type="match status" value="1"/>
</dbReference>
<dbReference type="InterPro" id="IPR049557">
    <property type="entry name" value="Transketolase_CS"/>
</dbReference>
<dbReference type="PANTHER" id="PTHR43322">
    <property type="entry name" value="1-D-DEOXYXYLULOSE 5-PHOSPHATE SYNTHASE-RELATED"/>
    <property type="match status" value="1"/>
</dbReference>
<dbReference type="InterPro" id="IPR029061">
    <property type="entry name" value="THDP-binding"/>
</dbReference>
<dbReference type="NCBIfam" id="NF003933">
    <property type="entry name" value="PRK05444.2-2"/>
    <property type="match status" value="1"/>
</dbReference>
<dbReference type="GO" id="GO:0005829">
    <property type="term" value="C:cytosol"/>
    <property type="evidence" value="ECO:0007669"/>
    <property type="project" value="TreeGrafter"/>
</dbReference>
<comment type="subunit">
    <text evidence="3 10">Homodimer.</text>
</comment>
<dbReference type="PROSITE" id="PS00801">
    <property type="entry name" value="TRANSKETOLASE_1"/>
    <property type="match status" value="1"/>
</dbReference>
<dbReference type="NCBIfam" id="TIGR00204">
    <property type="entry name" value="dxs"/>
    <property type="match status" value="1"/>
</dbReference>
<dbReference type="AlphaFoldDB" id="A0A1I4FCD9"/>
<comment type="pathway">
    <text evidence="1 10">Metabolic intermediate biosynthesis; 1-deoxy-D-xylulose 5-phosphate biosynthesis; 1-deoxy-D-xylulose 5-phosphate from D-glyceraldehyde 3-phosphate and pyruvate: step 1/1.</text>
</comment>
<dbReference type="RefSeq" id="WP_089858676.1">
    <property type="nucleotide sequence ID" value="NZ_FOTI01000002.1"/>
</dbReference>
<evidence type="ECO:0000259" key="11">
    <source>
        <dbReference type="SMART" id="SM00861"/>
    </source>
</evidence>
<dbReference type="InterPro" id="IPR005475">
    <property type="entry name" value="Transketolase-like_Pyr-bd"/>
</dbReference>
<dbReference type="Pfam" id="PF02779">
    <property type="entry name" value="Transket_pyr"/>
    <property type="match status" value="1"/>
</dbReference>
<comment type="cofactor">
    <cofactor evidence="10">
        <name>Mg(2+)</name>
        <dbReference type="ChEBI" id="CHEBI:18420"/>
    </cofactor>
    <text evidence="10">Binds 1 Mg(2+) ion per subunit.</text>
</comment>